<dbReference type="CDD" id="cd07177">
    <property type="entry name" value="terB_like"/>
    <property type="match status" value="1"/>
</dbReference>
<protein>
    <recommendedName>
        <fullName evidence="3">Tellurite resistance protein TerB</fullName>
    </recommendedName>
</protein>
<dbReference type="InterPro" id="IPR029024">
    <property type="entry name" value="TerB-like"/>
</dbReference>
<organism evidence="1 2">
    <name type="scientific">Paraburkholderia caballeronis</name>
    <dbReference type="NCBI Taxonomy" id="416943"/>
    <lineage>
        <taxon>Bacteria</taxon>
        <taxon>Pseudomonadati</taxon>
        <taxon>Pseudomonadota</taxon>
        <taxon>Betaproteobacteria</taxon>
        <taxon>Burkholderiales</taxon>
        <taxon>Burkholderiaceae</taxon>
        <taxon>Paraburkholderia</taxon>
    </lineage>
</organism>
<dbReference type="RefSeq" id="WP_090548261.1">
    <property type="nucleotide sequence ID" value="NZ_FNSR01000002.1"/>
</dbReference>
<evidence type="ECO:0000313" key="2">
    <source>
        <dbReference type="Proteomes" id="UP000199120"/>
    </source>
</evidence>
<keyword evidence="2" id="KW-1185">Reference proteome</keyword>
<evidence type="ECO:0008006" key="3">
    <source>
        <dbReference type="Google" id="ProtNLM"/>
    </source>
</evidence>
<dbReference type="AlphaFoldDB" id="A0A1H7KR21"/>
<dbReference type="SUPFAM" id="SSF158682">
    <property type="entry name" value="TerB-like"/>
    <property type="match status" value="1"/>
</dbReference>
<evidence type="ECO:0000313" key="1">
    <source>
        <dbReference type="EMBL" id="SEK89222.1"/>
    </source>
</evidence>
<accession>A0A1H7KR21</accession>
<reference evidence="2" key="1">
    <citation type="submission" date="2016-10" db="EMBL/GenBank/DDBJ databases">
        <authorList>
            <person name="Varghese N."/>
            <person name="Submissions S."/>
        </authorList>
    </citation>
    <scope>NUCLEOTIDE SEQUENCE [LARGE SCALE GENOMIC DNA]</scope>
    <source>
        <strain evidence="2">LMG 26416</strain>
    </source>
</reference>
<name>A0A1H7KR21_9BURK</name>
<sequence length="135" mass="14676">MRTYSCNSPQAAGRIVAISLLADGHLSSDELVALSRERIADRLGLKPGEFGSILQGLCEDLLAGSHLNWTDACKLDSDVMQQVMQELQDPVLRAEVLALCRTAINADRHVSESEAQMLAVLSLAWQVRPLPHAVS</sequence>
<proteinExistence type="predicted"/>
<gene>
    <name evidence="1" type="ORF">SAMN05192542_10419</name>
</gene>
<dbReference type="Proteomes" id="UP000199120">
    <property type="component" value="Unassembled WGS sequence"/>
</dbReference>
<dbReference type="OrthoDB" id="8526975at2"/>
<dbReference type="STRING" id="416943.SAMN05445871_4160"/>
<dbReference type="EMBL" id="FOAJ01000004">
    <property type="protein sequence ID" value="SEK89222.1"/>
    <property type="molecule type" value="Genomic_DNA"/>
</dbReference>
<dbReference type="Gene3D" id="1.10.3680.10">
    <property type="entry name" value="TerB-like"/>
    <property type="match status" value="1"/>
</dbReference>